<dbReference type="Gene3D" id="3.40.50.880">
    <property type="match status" value="1"/>
</dbReference>
<accession>A0A1X9LMN8</accession>
<dbReference type="PANTHER" id="PTHR42695:SF5">
    <property type="entry name" value="GLUTAMINE AMIDOTRANSFERASE YLR126C-RELATED"/>
    <property type="match status" value="1"/>
</dbReference>
<protein>
    <submittedName>
        <fullName evidence="1">Uncharacterized protein</fullName>
    </submittedName>
</protein>
<dbReference type="SUPFAM" id="SSF52317">
    <property type="entry name" value="Class I glutamine amidotransferase-like"/>
    <property type="match status" value="1"/>
</dbReference>
<dbReference type="InterPro" id="IPR044992">
    <property type="entry name" value="ChyE-like"/>
</dbReference>
<dbReference type="KEGG" id="cphy:B5808_03405"/>
<dbReference type="CDD" id="cd01741">
    <property type="entry name" value="GATase1_1"/>
    <property type="match status" value="1"/>
</dbReference>
<reference evidence="1 2" key="1">
    <citation type="submission" date="2017-04" db="EMBL/GenBank/DDBJ databases">
        <authorList>
            <person name="Afonso C.L."/>
            <person name="Miller P.J."/>
            <person name="Scott M.A."/>
            <person name="Spackman E."/>
            <person name="Goraichik I."/>
            <person name="Dimitrov K.M."/>
            <person name="Suarez D.L."/>
            <person name="Swayne D.E."/>
        </authorList>
    </citation>
    <scope>NUCLEOTIDE SEQUENCE [LARGE SCALE GENOMIC DNA]</scope>
    <source>
        <strain evidence="2">XA(T)</strain>
    </source>
</reference>
<dbReference type="GO" id="GO:0005829">
    <property type="term" value="C:cytosol"/>
    <property type="evidence" value="ECO:0007669"/>
    <property type="project" value="TreeGrafter"/>
</dbReference>
<dbReference type="Pfam" id="PF00117">
    <property type="entry name" value="GATase"/>
    <property type="match status" value="1"/>
</dbReference>
<dbReference type="STRING" id="1619308.B5808_03405"/>
<dbReference type="PROSITE" id="PS51273">
    <property type="entry name" value="GATASE_TYPE_1"/>
    <property type="match status" value="1"/>
</dbReference>
<gene>
    <name evidence="1" type="ORF">B5808_03405</name>
</gene>
<sequence length="242" mass="26005">MSRSADALRCVVIRHEQKVALGNIAPVLVEHGYTIEYADADSPDFAESLSRARDVDLVVVLGSERAVYEEHAFLSPELAFLRSRLAAEQATFGVCFGAQVIAEALGGDGTVRRGPAPDVGFRAIEPTPAGLASPVRHVVDVPMAEWHGDTFALPDGVTLLASSSAYAHEAYGIGSWLLAVQFHPELTAPMHEEWVATGREYLESAGLDEAALRAEAAKRLDAQQRASRALVTEYLEGLPSAR</sequence>
<dbReference type="InterPro" id="IPR029062">
    <property type="entry name" value="Class_I_gatase-like"/>
</dbReference>
<dbReference type="AlphaFoldDB" id="A0A1X9LMN8"/>
<evidence type="ECO:0000313" key="1">
    <source>
        <dbReference type="EMBL" id="ARJ04379.1"/>
    </source>
</evidence>
<organism evidence="1 2">
    <name type="scientific">Cnuibacter physcomitrellae</name>
    <dbReference type="NCBI Taxonomy" id="1619308"/>
    <lineage>
        <taxon>Bacteria</taxon>
        <taxon>Bacillati</taxon>
        <taxon>Actinomycetota</taxon>
        <taxon>Actinomycetes</taxon>
        <taxon>Micrococcales</taxon>
        <taxon>Microbacteriaceae</taxon>
        <taxon>Cnuibacter</taxon>
    </lineage>
</organism>
<keyword evidence="2" id="KW-1185">Reference proteome</keyword>
<name>A0A1X9LMN8_9MICO</name>
<dbReference type="PANTHER" id="PTHR42695">
    <property type="entry name" value="GLUTAMINE AMIDOTRANSFERASE YLR126C-RELATED"/>
    <property type="match status" value="1"/>
</dbReference>
<evidence type="ECO:0000313" key="2">
    <source>
        <dbReference type="Proteomes" id="UP000192775"/>
    </source>
</evidence>
<dbReference type="RefSeq" id="WP_085018431.1">
    <property type="nucleotide sequence ID" value="NZ_BMHD01000001.1"/>
</dbReference>
<proteinExistence type="predicted"/>
<dbReference type="EMBL" id="CP020715">
    <property type="protein sequence ID" value="ARJ04379.1"/>
    <property type="molecule type" value="Genomic_DNA"/>
</dbReference>
<dbReference type="Proteomes" id="UP000192775">
    <property type="component" value="Chromosome"/>
</dbReference>
<dbReference type="InterPro" id="IPR017926">
    <property type="entry name" value="GATASE"/>
</dbReference>